<name>A0A1F6MDV0_9BACT</name>
<dbReference type="AlphaFoldDB" id="A0A1F6MDV0"/>
<gene>
    <name evidence="1" type="ORF">A2754_03380</name>
</gene>
<accession>A0A1F6MDV0</accession>
<sequence length="221" mass="24756">MGLLEENFVLPLSDEQAIWLLKDEKKMSREAAEQLLSSWRKLANDFDYKGLVAFFIREGYTVRGHALRSGPCVGGLAHLEGQAFLDEPTKNCIAFWVPRMVPESTYLDIDSQRALCTRMREDYSLLGHHCADLGTVTLLTALIHGHFRCTGEVVPLNGFAIRTTTLGPSSDRESAVAPERYYLKIGFYSSGLFCDVYGRPEGDDRLGFFPLGIEELPTSKK</sequence>
<comment type="caution">
    <text evidence="1">The sequence shown here is derived from an EMBL/GenBank/DDBJ whole genome shotgun (WGS) entry which is preliminary data.</text>
</comment>
<dbReference type="Proteomes" id="UP000177953">
    <property type="component" value="Unassembled WGS sequence"/>
</dbReference>
<reference evidence="1 2" key="1">
    <citation type="journal article" date="2016" name="Nat. Commun.">
        <title>Thousands of microbial genomes shed light on interconnected biogeochemical processes in an aquifer system.</title>
        <authorList>
            <person name="Anantharaman K."/>
            <person name="Brown C.T."/>
            <person name="Hug L.A."/>
            <person name="Sharon I."/>
            <person name="Castelle C.J."/>
            <person name="Probst A.J."/>
            <person name="Thomas B.C."/>
            <person name="Singh A."/>
            <person name="Wilkins M.J."/>
            <person name="Karaoz U."/>
            <person name="Brodie E.L."/>
            <person name="Williams K.H."/>
            <person name="Hubbard S.S."/>
            <person name="Banfield J.F."/>
        </authorList>
    </citation>
    <scope>NUCLEOTIDE SEQUENCE [LARGE SCALE GENOMIC DNA]</scope>
</reference>
<evidence type="ECO:0000313" key="1">
    <source>
        <dbReference type="EMBL" id="OGH69795.1"/>
    </source>
</evidence>
<organism evidence="1 2">
    <name type="scientific">Candidatus Magasanikbacteria bacterium RIFCSPHIGHO2_01_FULL_47_8</name>
    <dbReference type="NCBI Taxonomy" id="1798673"/>
    <lineage>
        <taxon>Bacteria</taxon>
        <taxon>Candidatus Magasanikiibacteriota</taxon>
    </lineage>
</organism>
<protein>
    <submittedName>
        <fullName evidence="1">Uncharacterized protein</fullName>
    </submittedName>
</protein>
<proteinExistence type="predicted"/>
<dbReference type="EMBL" id="MFPU01000023">
    <property type="protein sequence ID" value="OGH69795.1"/>
    <property type="molecule type" value="Genomic_DNA"/>
</dbReference>
<evidence type="ECO:0000313" key="2">
    <source>
        <dbReference type="Proteomes" id="UP000177953"/>
    </source>
</evidence>